<name>A0A383DNU1_9ZZZZ</name>
<gene>
    <name evidence="1" type="ORF">METZ01_LOCUS499015</name>
</gene>
<dbReference type="AlphaFoldDB" id="A0A383DNU1"/>
<accession>A0A383DNU1</accession>
<sequence>MVSLYVIDEHLLMMKQPQSTLL</sequence>
<proteinExistence type="predicted"/>
<organism evidence="1">
    <name type="scientific">marine metagenome</name>
    <dbReference type="NCBI Taxonomy" id="408172"/>
    <lineage>
        <taxon>unclassified sequences</taxon>
        <taxon>metagenomes</taxon>
        <taxon>ecological metagenomes</taxon>
    </lineage>
</organism>
<dbReference type="EMBL" id="UINC01218925">
    <property type="protein sequence ID" value="SVE46161.1"/>
    <property type="molecule type" value="Genomic_DNA"/>
</dbReference>
<protein>
    <submittedName>
        <fullName evidence="1">Uncharacterized protein</fullName>
    </submittedName>
</protein>
<reference evidence="1" key="1">
    <citation type="submission" date="2018-05" db="EMBL/GenBank/DDBJ databases">
        <authorList>
            <person name="Lanie J.A."/>
            <person name="Ng W.-L."/>
            <person name="Kazmierczak K.M."/>
            <person name="Andrzejewski T.M."/>
            <person name="Davidsen T.M."/>
            <person name="Wayne K.J."/>
            <person name="Tettelin H."/>
            <person name="Glass J.I."/>
            <person name="Rusch D."/>
            <person name="Podicherti R."/>
            <person name="Tsui H.-C.T."/>
            <person name="Winkler M.E."/>
        </authorList>
    </citation>
    <scope>NUCLEOTIDE SEQUENCE</scope>
</reference>
<evidence type="ECO:0000313" key="1">
    <source>
        <dbReference type="EMBL" id="SVE46161.1"/>
    </source>
</evidence>